<keyword evidence="2" id="KW-1003">Cell membrane</keyword>
<dbReference type="InterPro" id="IPR002293">
    <property type="entry name" value="AA/rel_permease1"/>
</dbReference>
<feature type="transmembrane region" description="Helical" evidence="7">
    <location>
        <begin position="132"/>
        <end position="154"/>
    </location>
</feature>
<evidence type="ECO:0000313" key="8">
    <source>
        <dbReference type="EMBL" id="MBO2435957.1"/>
    </source>
</evidence>
<evidence type="ECO:0000256" key="6">
    <source>
        <dbReference type="SAM" id="MobiDB-lite"/>
    </source>
</evidence>
<feature type="transmembrane region" description="Helical" evidence="7">
    <location>
        <begin position="232"/>
        <end position="252"/>
    </location>
</feature>
<keyword evidence="3 7" id="KW-0812">Transmembrane</keyword>
<dbReference type="PANTHER" id="PTHR42770:SF16">
    <property type="entry name" value="AMINO ACID PERMEASE"/>
    <property type="match status" value="1"/>
</dbReference>
<feature type="transmembrane region" description="Helical" evidence="7">
    <location>
        <begin position="166"/>
        <end position="184"/>
    </location>
</feature>
<feature type="transmembrane region" description="Helical" evidence="7">
    <location>
        <begin position="378"/>
        <end position="397"/>
    </location>
</feature>
<comment type="caution">
    <text evidence="8">The sequence shown here is derived from an EMBL/GenBank/DDBJ whole genome shotgun (WGS) entry which is preliminary data.</text>
</comment>
<name>A0ABS3QPP3_9ACTN</name>
<accession>A0ABS3QPP3</accession>
<feature type="region of interest" description="Disordered" evidence="6">
    <location>
        <begin position="1"/>
        <end position="32"/>
    </location>
</feature>
<reference evidence="8 9" key="1">
    <citation type="submission" date="2021-03" db="EMBL/GenBank/DDBJ databases">
        <authorList>
            <person name="Kanchanasin P."/>
            <person name="Saeng-In P."/>
            <person name="Phongsopitanun W."/>
            <person name="Yuki M."/>
            <person name="Kudo T."/>
            <person name="Ohkuma M."/>
            <person name="Tanasupawat S."/>
        </authorList>
    </citation>
    <scope>NUCLEOTIDE SEQUENCE [LARGE SCALE GENOMIC DNA]</scope>
    <source>
        <strain evidence="8 9">L46</strain>
    </source>
</reference>
<proteinExistence type="predicted"/>
<keyword evidence="5 7" id="KW-0472">Membrane</keyword>
<evidence type="ECO:0000256" key="3">
    <source>
        <dbReference type="ARBA" id="ARBA00022692"/>
    </source>
</evidence>
<dbReference type="PANTHER" id="PTHR42770">
    <property type="entry name" value="AMINO ACID TRANSPORTER-RELATED"/>
    <property type="match status" value="1"/>
</dbReference>
<dbReference type="RefSeq" id="WP_208264266.1">
    <property type="nucleotide sequence ID" value="NZ_BAAAGM010000009.1"/>
</dbReference>
<evidence type="ECO:0000256" key="4">
    <source>
        <dbReference type="ARBA" id="ARBA00022989"/>
    </source>
</evidence>
<feature type="transmembrane region" description="Helical" evidence="7">
    <location>
        <begin position="457"/>
        <end position="475"/>
    </location>
</feature>
<evidence type="ECO:0000313" key="9">
    <source>
        <dbReference type="Proteomes" id="UP000666915"/>
    </source>
</evidence>
<evidence type="ECO:0000256" key="7">
    <source>
        <dbReference type="SAM" id="Phobius"/>
    </source>
</evidence>
<feature type="transmembrane region" description="Helical" evidence="7">
    <location>
        <begin position="328"/>
        <end position="353"/>
    </location>
</feature>
<feature type="transmembrane region" description="Helical" evidence="7">
    <location>
        <begin position="403"/>
        <end position="425"/>
    </location>
</feature>
<evidence type="ECO:0000256" key="1">
    <source>
        <dbReference type="ARBA" id="ARBA00004651"/>
    </source>
</evidence>
<sequence length="488" mass="51874">MTTASPDPAPSGASPGAAARPPRPANPAAGPAAESAEGTLKAFGYDQELKRSLSLADLVIYGLVFMVPIAPFTIFGVVFNGSKGMVALTYVIGLVAMLFTALSYREMSRAFPIAGSVYAYAGRGINDKVGFLAGWAILLDYLLVPTLLYVMSAAALNSLLPAVPQWAWVIVFVLVNTVINFLGIESTARLNRLFLVAELVVLALFVGFGLAAVAQGRNGAHFSFDPLLKPDLLTPGLIFGALSIAVLSFLGFDGISTLSEEVRDSGRRIVGRATVVALCLVAVLFVAQTWVAALLVPGKTEFAGDDATNSAFYDIAQIAGGHWLKVTVAVAAALATGIANSLVAQAATSRLLFSMARDRKLPAFLAHIHPTRRTPERAILFVAVISLVLGLFFTGQIDVLSSLVNFGALFSFLLLHVAVFVHFRLRNRSTRWGLHIAAPAIGFLIIGSVLWNADARAKIGGVCWLVLGALVMLFYRRSGRGTDLKLED</sequence>
<feature type="transmembrane region" description="Helical" evidence="7">
    <location>
        <begin position="432"/>
        <end position="451"/>
    </location>
</feature>
<dbReference type="Proteomes" id="UP000666915">
    <property type="component" value="Unassembled WGS sequence"/>
</dbReference>
<dbReference type="InterPro" id="IPR050367">
    <property type="entry name" value="APC_superfamily"/>
</dbReference>
<feature type="transmembrane region" description="Helical" evidence="7">
    <location>
        <begin position="85"/>
        <end position="104"/>
    </location>
</feature>
<keyword evidence="9" id="KW-1185">Reference proteome</keyword>
<feature type="transmembrane region" description="Helical" evidence="7">
    <location>
        <begin position="58"/>
        <end position="79"/>
    </location>
</feature>
<dbReference type="Gene3D" id="1.20.1740.10">
    <property type="entry name" value="Amino acid/polyamine transporter I"/>
    <property type="match status" value="1"/>
</dbReference>
<gene>
    <name evidence="8" type="ORF">J4557_00350</name>
</gene>
<feature type="transmembrane region" description="Helical" evidence="7">
    <location>
        <begin position="193"/>
        <end position="212"/>
    </location>
</feature>
<dbReference type="PIRSF" id="PIRSF006060">
    <property type="entry name" value="AA_transporter"/>
    <property type="match status" value="1"/>
</dbReference>
<protein>
    <submittedName>
        <fullName evidence="8">APC family permease</fullName>
    </submittedName>
</protein>
<feature type="transmembrane region" description="Helical" evidence="7">
    <location>
        <begin position="273"/>
        <end position="296"/>
    </location>
</feature>
<dbReference type="EMBL" id="JAGEOK010000001">
    <property type="protein sequence ID" value="MBO2435957.1"/>
    <property type="molecule type" value="Genomic_DNA"/>
</dbReference>
<evidence type="ECO:0000256" key="5">
    <source>
        <dbReference type="ARBA" id="ARBA00023136"/>
    </source>
</evidence>
<organism evidence="8 9">
    <name type="scientific">Actinomadura nitritigenes</name>
    <dbReference type="NCBI Taxonomy" id="134602"/>
    <lineage>
        <taxon>Bacteria</taxon>
        <taxon>Bacillati</taxon>
        <taxon>Actinomycetota</taxon>
        <taxon>Actinomycetes</taxon>
        <taxon>Streptosporangiales</taxon>
        <taxon>Thermomonosporaceae</taxon>
        <taxon>Actinomadura</taxon>
    </lineage>
</organism>
<keyword evidence="4 7" id="KW-1133">Transmembrane helix</keyword>
<dbReference type="Pfam" id="PF13520">
    <property type="entry name" value="AA_permease_2"/>
    <property type="match status" value="1"/>
</dbReference>
<evidence type="ECO:0000256" key="2">
    <source>
        <dbReference type="ARBA" id="ARBA00022475"/>
    </source>
</evidence>
<comment type="subcellular location">
    <subcellularLocation>
        <location evidence="1">Cell membrane</location>
        <topology evidence="1">Multi-pass membrane protein</topology>
    </subcellularLocation>
</comment>